<accession>A0A1V9ZVI4</accession>
<evidence type="ECO:0000313" key="2">
    <source>
        <dbReference type="EMBL" id="OQS01981.1"/>
    </source>
</evidence>
<evidence type="ECO:0000313" key="3">
    <source>
        <dbReference type="Proteomes" id="UP000243217"/>
    </source>
</evidence>
<comment type="caution">
    <text evidence="2">The sequence shown here is derived from an EMBL/GenBank/DDBJ whole genome shotgun (WGS) entry which is preliminary data.</text>
</comment>
<dbReference type="InterPro" id="IPR003033">
    <property type="entry name" value="SCP2_sterol-bd_dom"/>
</dbReference>
<gene>
    <name evidence="2" type="ORF">THRCLA_05605</name>
</gene>
<dbReference type="PANTHER" id="PTHR10094">
    <property type="entry name" value="STEROL CARRIER PROTEIN 2 SCP-2 FAMILY PROTEIN"/>
    <property type="match status" value="1"/>
</dbReference>
<dbReference type="PANTHER" id="PTHR10094:SF25">
    <property type="entry name" value="SCP2 STEROL-BINDING DOMAIN-CONTAINING PROTEIN 1"/>
    <property type="match status" value="1"/>
</dbReference>
<evidence type="ECO:0000259" key="1">
    <source>
        <dbReference type="Pfam" id="PF02036"/>
    </source>
</evidence>
<dbReference type="SUPFAM" id="SSF55718">
    <property type="entry name" value="SCP-like"/>
    <property type="match status" value="2"/>
</dbReference>
<sequence length="244" mass="24999">MSNAAEVFTVMAAAVADAGEALVKKVNGSIKFDVKGAGMWLINLKSAPGSVTASNATDKADLTITISEADFVDLINEKLNPQAAFMKGKLKIKGNMGLAMKLSAVTAATKAYLAKKKTAGASAPAAAPAASGLKSAALFAGIGEAVKTQGPQLVSKVKGTIQFNIAPGGAWYLDLKNGSGLLETGTKPADLTINVSDDDFMAIADGKLNAQQAFMKGKLKVKGNMGLAMKLNVVIDAAKPKSKL</sequence>
<dbReference type="EMBL" id="JNBS01001306">
    <property type="protein sequence ID" value="OQS01981.1"/>
    <property type="molecule type" value="Genomic_DNA"/>
</dbReference>
<feature type="domain" description="SCP2" evidence="1">
    <location>
        <begin position="18"/>
        <end position="105"/>
    </location>
</feature>
<dbReference type="InterPro" id="IPR036527">
    <property type="entry name" value="SCP2_sterol-bd_dom_sf"/>
</dbReference>
<dbReference type="AlphaFoldDB" id="A0A1V9ZVI4"/>
<feature type="domain" description="SCP2" evidence="1">
    <location>
        <begin position="148"/>
        <end position="235"/>
    </location>
</feature>
<dbReference type="OrthoDB" id="5327538at2759"/>
<protein>
    <recommendedName>
        <fullName evidence="1">SCP2 domain-containing protein</fullName>
    </recommendedName>
</protein>
<dbReference type="STRING" id="74557.A0A1V9ZVI4"/>
<keyword evidence="3" id="KW-1185">Reference proteome</keyword>
<reference evidence="2 3" key="1">
    <citation type="journal article" date="2014" name="Genome Biol. Evol.">
        <title>The secreted proteins of Achlya hypogyna and Thraustotheca clavata identify the ancestral oomycete secretome and reveal gene acquisitions by horizontal gene transfer.</title>
        <authorList>
            <person name="Misner I."/>
            <person name="Blouin N."/>
            <person name="Leonard G."/>
            <person name="Richards T.A."/>
            <person name="Lane C.E."/>
        </authorList>
    </citation>
    <scope>NUCLEOTIDE SEQUENCE [LARGE SCALE GENOMIC DNA]</scope>
    <source>
        <strain evidence="2 3">ATCC 34112</strain>
    </source>
</reference>
<proteinExistence type="predicted"/>
<dbReference type="Proteomes" id="UP000243217">
    <property type="component" value="Unassembled WGS sequence"/>
</dbReference>
<dbReference type="Pfam" id="PF02036">
    <property type="entry name" value="SCP2"/>
    <property type="match status" value="2"/>
</dbReference>
<dbReference type="GO" id="GO:0005829">
    <property type="term" value="C:cytosol"/>
    <property type="evidence" value="ECO:0007669"/>
    <property type="project" value="TreeGrafter"/>
</dbReference>
<dbReference type="Gene3D" id="3.30.1050.10">
    <property type="entry name" value="SCP2 sterol-binding domain"/>
    <property type="match status" value="2"/>
</dbReference>
<organism evidence="2 3">
    <name type="scientific">Thraustotheca clavata</name>
    <dbReference type="NCBI Taxonomy" id="74557"/>
    <lineage>
        <taxon>Eukaryota</taxon>
        <taxon>Sar</taxon>
        <taxon>Stramenopiles</taxon>
        <taxon>Oomycota</taxon>
        <taxon>Saprolegniomycetes</taxon>
        <taxon>Saprolegniales</taxon>
        <taxon>Achlyaceae</taxon>
        <taxon>Thraustotheca</taxon>
    </lineage>
</organism>
<name>A0A1V9ZVI4_9STRA</name>